<evidence type="ECO:0000313" key="3">
    <source>
        <dbReference type="Proteomes" id="UP000178419"/>
    </source>
</evidence>
<sequence>MKTLKEKDEKKDNYLVPWIILVAVIIVGIGGLVLLQKYSRNNKYICSYLGGLWMRKDTDQAHRCYTYEEFYKYD</sequence>
<gene>
    <name evidence="2" type="ORF">A2714_03015</name>
</gene>
<proteinExistence type="predicted"/>
<accession>A0A1F7XZ27</accession>
<dbReference type="EMBL" id="MGGE01000047">
    <property type="protein sequence ID" value="OGM20256.1"/>
    <property type="molecule type" value="Genomic_DNA"/>
</dbReference>
<dbReference type="Proteomes" id="UP000178419">
    <property type="component" value="Unassembled WGS sequence"/>
</dbReference>
<dbReference type="AlphaFoldDB" id="A0A1F7XZ27"/>
<keyword evidence="1" id="KW-0472">Membrane</keyword>
<keyword evidence="1" id="KW-1133">Transmembrane helix</keyword>
<evidence type="ECO:0000256" key="1">
    <source>
        <dbReference type="SAM" id="Phobius"/>
    </source>
</evidence>
<reference evidence="2 3" key="1">
    <citation type="journal article" date="2016" name="Nat. Commun.">
        <title>Thousands of microbial genomes shed light on interconnected biogeochemical processes in an aquifer system.</title>
        <authorList>
            <person name="Anantharaman K."/>
            <person name="Brown C.T."/>
            <person name="Hug L.A."/>
            <person name="Sharon I."/>
            <person name="Castelle C.J."/>
            <person name="Probst A.J."/>
            <person name="Thomas B.C."/>
            <person name="Singh A."/>
            <person name="Wilkins M.J."/>
            <person name="Karaoz U."/>
            <person name="Brodie E.L."/>
            <person name="Williams K.H."/>
            <person name="Hubbard S.S."/>
            <person name="Banfield J.F."/>
        </authorList>
    </citation>
    <scope>NUCLEOTIDE SEQUENCE [LARGE SCALE GENOMIC DNA]</scope>
</reference>
<feature type="transmembrane region" description="Helical" evidence="1">
    <location>
        <begin position="15"/>
        <end position="35"/>
    </location>
</feature>
<keyword evidence="1" id="KW-0812">Transmembrane</keyword>
<comment type="caution">
    <text evidence="2">The sequence shown here is derived from an EMBL/GenBank/DDBJ whole genome shotgun (WGS) entry which is preliminary data.</text>
</comment>
<name>A0A1F7XZ27_9BACT</name>
<organism evidence="2 3">
    <name type="scientific">Candidatus Woesebacteria bacterium RIFCSPHIGHO2_01_FULL_38_9</name>
    <dbReference type="NCBI Taxonomy" id="1802492"/>
    <lineage>
        <taxon>Bacteria</taxon>
        <taxon>Candidatus Woeseibacteriota</taxon>
    </lineage>
</organism>
<evidence type="ECO:0000313" key="2">
    <source>
        <dbReference type="EMBL" id="OGM20256.1"/>
    </source>
</evidence>
<protein>
    <submittedName>
        <fullName evidence="2">Uncharacterized protein</fullName>
    </submittedName>
</protein>